<gene>
    <name evidence="1" type="ORF">Cvel_36044</name>
</gene>
<dbReference type="SUPFAM" id="SSF52047">
    <property type="entry name" value="RNI-like"/>
    <property type="match status" value="1"/>
</dbReference>
<dbReference type="VEuPathDB" id="CryptoDB:Cvel_36044"/>
<accession>A0A0G4I5I6</accession>
<dbReference type="EMBL" id="CDMZ01005169">
    <property type="protein sequence ID" value="CEM52168.1"/>
    <property type="molecule type" value="Genomic_DNA"/>
</dbReference>
<name>A0A0G4I5I6_9ALVE</name>
<dbReference type="PhylomeDB" id="A0A0G4I5I6"/>
<dbReference type="InterPro" id="IPR032675">
    <property type="entry name" value="LRR_dom_sf"/>
</dbReference>
<dbReference type="AlphaFoldDB" id="A0A0G4I5I6"/>
<protein>
    <submittedName>
        <fullName evidence="1">Uncharacterized protein</fullName>
    </submittedName>
</protein>
<evidence type="ECO:0000313" key="1">
    <source>
        <dbReference type="EMBL" id="CEM52168.1"/>
    </source>
</evidence>
<dbReference type="Gene3D" id="3.80.10.10">
    <property type="entry name" value="Ribonuclease Inhibitor"/>
    <property type="match status" value="1"/>
</dbReference>
<proteinExistence type="predicted"/>
<organism evidence="1">
    <name type="scientific">Chromera velia CCMP2878</name>
    <dbReference type="NCBI Taxonomy" id="1169474"/>
    <lineage>
        <taxon>Eukaryota</taxon>
        <taxon>Sar</taxon>
        <taxon>Alveolata</taxon>
        <taxon>Colpodellida</taxon>
        <taxon>Chromeraceae</taxon>
        <taxon>Chromera</taxon>
    </lineage>
</organism>
<reference evidence="1" key="1">
    <citation type="submission" date="2014-11" db="EMBL/GenBank/DDBJ databases">
        <authorList>
            <person name="Otto D Thomas"/>
            <person name="Naeem Raeece"/>
        </authorList>
    </citation>
    <scope>NUCLEOTIDE SEQUENCE</scope>
</reference>
<sequence>MEQFFKRTTSNTLPEDTTRLFFKRTTSNTLPEDTAGFPVYFQDFTCLHQRLPKKGRTPEKDALFKEGLRNLSANYGNSSSQVYFLRCTDVPAELEGVTNKTPYHKRGWTNFESRVGAVKNKRETTHLGPFTGTLEQIPLSPPAFQRLLEEKRPEERSEDNKEGFVVRFTNGKEDRPLVAKLYRDFVLDTQVRGQKEINMWNRSRIDTKEKGEMLGEYFAWMGKQPECQVVEVSLTVCFLNDDSLPPVAAGLRALSSLRKLDLRSNTFGLSSLSALTCLRQLKVGEQRIERRELIF</sequence>